<dbReference type="PROSITE" id="PS51154">
    <property type="entry name" value="MACRO"/>
    <property type="match status" value="1"/>
</dbReference>
<dbReference type="Gene3D" id="3.40.220.10">
    <property type="entry name" value="Leucine Aminopeptidase, subunit E, domain 1"/>
    <property type="match status" value="1"/>
</dbReference>
<reference evidence="3 4" key="1">
    <citation type="submission" date="2014-01" db="EMBL/GenBank/DDBJ databases">
        <title>Plasmidome dynamics in the species complex Clostridium novyi sensu lato converts strains of independent lineages into distinctly different pathogens.</title>
        <authorList>
            <person name="Skarin H."/>
            <person name="Segerman B."/>
        </authorList>
    </citation>
    <scope>NUCLEOTIDE SEQUENCE [LARGE SCALE GENOMIC DNA]</scope>
    <source>
        <strain evidence="3 4">4570</strain>
    </source>
</reference>
<accession>A0AA88ZLN7</accession>
<feature type="domain" description="Macro" evidence="2">
    <location>
        <begin position="1"/>
        <end position="161"/>
    </location>
</feature>
<protein>
    <submittedName>
        <fullName evidence="3">Appr-1-p processing protein</fullName>
    </submittedName>
</protein>
<evidence type="ECO:0000256" key="1">
    <source>
        <dbReference type="ARBA" id="ARBA00035885"/>
    </source>
</evidence>
<evidence type="ECO:0000259" key="2">
    <source>
        <dbReference type="PROSITE" id="PS51154"/>
    </source>
</evidence>
<gene>
    <name evidence="3" type="ORF">Z969_10665</name>
</gene>
<evidence type="ECO:0000313" key="3">
    <source>
        <dbReference type="EMBL" id="KGM99482.1"/>
    </source>
</evidence>
<dbReference type="InterPro" id="IPR002589">
    <property type="entry name" value="Macro_dom"/>
</dbReference>
<dbReference type="AlphaFoldDB" id="A0AA88ZLN7"/>
<dbReference type="InterPro" id="IPR050892">
    <property type="entry name" value="ADP-ribose_metab_enzymes"/>
</dbReference>
<comment type="catalytic activity">
    <reaction evidence="1">
        <text>an N-(ADP-alpha-D-ribosyl)-thymidine in DNA + H2O = a thymidine in DNA + ADP-D-ribose</text>
        <dbReference type="Rhea" id="RHEA:71655"/>
        <dbReference type="Rhea" id="RHEA-COMP:13556"/>
        <dbReference type="Rhea" id="RHEA-COMP:18051"/>
        <dbReference type="ChEBI" id="CHEBI:15377"/>
        <dbReference type="ChEBI" id="CHEBI:57967"/>
        <dbReference type="ChEBI" id="CHEBI:137386"/>
        <dbReference type="ChEBI" id="CHEBI:191199"/>
    </reaction>
    <physiologicalReaction direction="left-to-right" evidence="1">
        <dbReference type="Rhea" id="RHEA:71656"/>
    </physiologicalReaction>
</comment>
<dbReference type="PANTHER" id="PTHR12521:SF0">
    <property type="entry name" value="ADP-RIBOSE GLYCOHYDROLASE OARD1"/>
    <property type="match status" value="1"/>
</dbReference>
<dbReference type="Proteomes" id="UP000030016">
    <property type="component" value="Unassembled WGS sequence"/>
</dbReference>
<name>A0AA88ZLN7_CLONO</name>
<dbReference type="SMART" id="SM00506">
    <property type="entry name" value="A1pp"/>
    <property type="match status" value="1"/>
</dbReference>
<dbReference type="RefSeq" id="WP_039251078.1">
    <property type="nucleotide sequence ID" value="NZ_JDRX01000048.1"/>
</dbReference>
<dbReference type="InterPro" id="IPR043472">
    <property type="entry name" value="Macro_dom-like"/>
</dbReference>
<dbReference type="GO" id="GO:0140291">
    <property type="term" value="P:peptidyl-glutamate ADP-deribosylation"/>
    <property type="evidence" value="ECO:0007669"/>
    <property type="project" value="TreeGrafter"/>
</dbReference>
<dbReference type="PANTHER" id="PTHR12521">
    <property type="entry name" value="PROTEIN C6ORF130"/>
    <property type="match status" value="1"/>
</dbReference>
<comment type="caution">
    <text evidence="3">The sequence shown here is derived from an EMBL/GenBank/DDBJ whole genome shotgun (WGS) entry which is preliminary data.</text>
</comment>
<organism evidence="3 4">
    <name type="scientific">Clostridium novyi A str. 4570</name>
    <dbReference type="NCBI Taxonomy" id="1444290"/>
    <lineage>
        <taxon>Bacteria</taxon>
        <taxon>Bacillati</taxon>
        <taxon>Bacillota</taxon>
        <taxon>Clostridia</taxon>
        <taxon>Eubacteriales</taxon>
        <taxon>Clostridiaceae</taxon>
        <taxon>Clostridium</taxon>
    </lineage>
</organism>
<proteinExistence type="predicted"/>
<dbReference type="SUPFAM" id="SSF52949">
    <property type="entry name" value="Macro domain-like"/>
    <property type="match status" value="1"/>
</dbReference>
<sequence length="234" mass="27536">MLKYYNGTVFNSDAEVLVNTVNCFGVMGAGIALEFKLRYPEMFLKYKDMCEKGEYKVGRPRLHKLEKIQILNFPTKNHWRAPSKIEWIEQGLKYFSLNYKKANIKSIAFPKLGTNNGGLRWEKVKVIMEKYLGELEDIDIIICLDDLNKPEGIEKKMVDEINSIPFEQLKTQFKLNKNQSEILRKALPINRFWKISSLKGIGEKTYERLFSHFYNKYNEESNKEKIVQEQLSLF</sequence>
<evidence type="ECO:0000313" key="4">
    <source>
        <dbReference type="Proteomes" id="UP000030016"/>
    </source>
</evidence>
<dbReference type="Pfam" id="PF01661">
    <property type="entry name" value="Macro"/>
    <property type="match status" value="1"/>
</dbReference>
<dbReference type="EMBL" id="JDRX01000048">
    <property type="protein sequence ID" value="KGM99482.1"/>
    <property type="molecule type" value="Genomic_DNA"/>
</dbReference>